<feature type="domain" description="DUF6036" evidence="1">
    <location>
        <begin position="21"/>
        <end position="155"/>
    </location>
</feature>
<dbReference type="InterPro" id="IPR045792">
    <property type="entry name" value="DUF6036"/>
</dbReference>
<protein>
    <recommendedName>
        <fullName evidence="1">DUF6036 domain-containing protein</fullName>
    </recommendedName>
</protein>
<dbReference type="EMBL" id="FZNK01000020">
    <property type="protein sequence ID" value="SNR75126.1"/>
    <property type="molecule type" value="Genomic_DNA"/>
</dbReference>
<dbReference type="AlphaFoldDB" id="A0A238YV24"/>
<evidence type="ECO:0000259" key="1">
    <source>
        <dbReference type="Pfam" id="PF19502"/>
    </source>
</evidence>
<dbReference type="Gene3D" id="3.30.460.40">
    <property type="match status" value="1"/>
</dbReference>
<accession>A0A238YV24</accession>
<dbReference type="RefSeq" id="WP_089309296.1">
    <property type="nucleotide sequence ID" value="NZ_FZNK01000020.1"/>
</dbReference>
<dbReference type="InterPro" id="IPR043519">
    <property type="entry name" value="NT_sf"/>
</dbReference>
<reference evidence="2 3" key="1">
    <citation type="submission" date="2017-06" db="EMBL/GenBank/DDBJ databases">
        <authorList>
            <person name="Kim H.J."/>
            <person name="Triplett B.A."/>
        </authorList>
    </citation>
    <scope>NUCLEOTIDE SEQUENCE [LARGE SCALE GENOMIC DNA]</scope>
    <source>
        <strain evidence="2 3">DSM 19316</strain>
    </source>
</reference>
<evidence type="ECO:0000313" key="2">
    <source>
        <dbReference type="EMBL" id="SNR75126.1"/>
    </source>
</evidence>
<evidence type="ECO:0000313" key="3">
    <source>
        <dbReference type="Proteomes" id="UP000198297"/>
    </source>
</evidence>
<gene>
    <name evidence="2" type="ORF">SAMN06266787_1202</name>
</gene>
<sequence length="278" mass="31446">MSREPTFESSAIRRQFSELANLIDDDLTVYLIGGGALTLEGLKNATKDIDLIVREESELRQLWNVLTSAGYKPKEDLGEEYDELGAAFILEKDHRRFDVFHEQVAGVISLSDSMVSRSRHLFEEDGLSVRMVSLNDIFLFKAVANREDDVEDMVRIAQAGIEDDVVVEEIMSQLALLGSDDFIGAMKQKLERLEDRGFVFDIHVEVNELYDRSQDGSKVRNAIVSLREHEYDDDLYTGVPESALERQLGEKTTTSGVEWLLRISDLHRESDGSLVLVT</sequence>
<dbReference type="Proteomes" id="UP000198297">
    <property type="component" value="Unassembled WGS sequence"/>
</dbReference>
<dbReference type="Pfam" id="PF19502">
    <property type="entry name" value="DUF6036"/>
    <property type="match status" value="1"/>
</dbReference>
<name>A0A238YV24_HALEZ</name>
<organism evidence="2 3">
    <name type="scientific">Halorubrum ezzemoulense</name>
    <name type="common">Halorubrum chaoviator</name>
    <dbReference type="NCBI Taxonomy" id="337243"/>
    <lineage>
        <taxon>Archaea</taxon>
        <taxon>Methanobacteriati</taxon>
        <taxon>Methanobacteriota</taxon>
        <taxon>Stenosarchaea group</taxon>
        <taxon>Halobacteria</taxon>
        <taxon>Halobacteriales</taxon>
        <taxon>Haloferacaceae</taxon>
        <taxon>Halorubrum</taxon>
    </lineage>
</organism>
<proteinExistence type="predicted"/>
<dbReference type="SUPFAM" id="SSF81301">
    <property type="entry name" value="Nucleotidyltransferase"/>
    <property type="match status" value="1"/>
</dbReference>